<dbReference type="Pfam" id="PF11188">
    <property type="entry name" value="DUF2975"/>
    <property type="match status" value="1"/>
</dbReference>
<feature type="transmembrane region" description="Helical" evidence="1">
    <location>
        <begin position="119"/>
        <end position="140"/>
    </location>
</feature>
<name>A0A0M0LL30_9BACL</name>
<keyword evidence="3" id="KW-1185">Reference proteome</keyword>
<keyword evidence="1" id="KW-1133">Transmembrane helix</keyword>
<accession>A0A0M0LL30</accession>
<keyword evidence="1" id="KW-0812">Transmembrane</keyword>
<feature type="transmembrane region" description="Helical" evidence="1">
    <location>
        <begin position="44"/>
        <end position="68"/>
    </location>
</feature>
<comment type="caution">
    <text evidence="2">The sequence shown here is derived from an EMBL/GenBank/DDBJ whole genome shotgun (WGS) entry which is preliminary data.</text>
</comment>
<proteinExistence type="predicted"/>
<reference evidence="3" key="1">
    <citation type="submission" date="2015-08" db="EMBL/GenBank/DDBJ databases">
        <title>Fjat-10028 dsm 16317.</title>
        <authorList>
            <person name="Liu B."/>
            <person name="Wang J."/>
            <person name="Zhu Y."/>
            <person name="Liu G."/>
            <person name="Chen Q."/>
            <person name="Chen Z."/>
            <person name="Lan J."/>
            <person name="Che J."/>
            <person name="Ge C."/>
            <person name="Shi H."/>
            <person name="Pan Z."/>
            <person name="Liu X."/>
        </authorList>
    </citation>
    <scope>NUCLEOTIDE SEQUENCE [LARGE SCALE GENOMIC DNA]</scope>
    <source>
        <strain evidence="3">DSM 16317</strain>
    </source>
</reference>
<protein>
    <recommendedName>
        <fullName evidence="4">DUF2975 domain-containing protein</fullName>
    </recommendedName>
</protein>
<sequence length="158" mass="17508">MKKRTKLGLKMTIFMIGLTILVLSVFLLPNLARDAAEMNPEFSYLRLPILLGLYITAIPFFLALYQALKLLNYIESENAFSHLAVTSLGNIKTCAFTIITLYIIGLISLFSQNALHPGIALIGFVIIFATIVISLFTAVLQELLKSAIEIKSENDLTI</sequence>
<evidence type="ECO:0008006" key="4">
    <source>
        <dbReference type="Google" id="ProtNLM"/>
    </source>
</evidence>
<organism evidence="2 3">
    <name type="scientific">Viridibacillus arvi</name>
    <dbReference type="NCBI Taxonomy" id="263475"/>
    <lineage>
        <taxon>Bacteria</taxon>
        <taxon>Bacillati</taxon>
        <taxon>Bacillota</taxon>
        <taxon>Bacilli</taxon>
        <taxon>Bacillales</taxon>
        <taxon>Caryophanaceae</taxon>
        <taxon>Viridibacillus</taxon>
    </lineage>
</organism>
<dbReference type="GeneID" id="301135395"/>
<evidence type="ECO:0000256" key="1">
    <source>
        <dbReference type="SAM" id="Phobius"/>
    </source>
</evidence>
<dbReference type="InterPro" id="IPR021354">
    <property type="entry name" value="DUF2975"/>
</dbReference>
<dbReference type="RefSeq" id="WP_053415903.1">
    <property type="nucleotide sequence ID" value="NZ_LILB01000001.1"/>
</dbReference>
<keyword evidence="1" id="KW-0472">Membrane</keyword>
<dbReference type="STRING" id="263475.AMD00_04670"/>
<evidence type="ECO:0000313" key="2">
    <source>
        <dbReference type="EMBL" id="KOO51744.1"/>
    </source>
</evidence>
<evidence type="ECO:0000313" key="3">
    <source>
        <dbReference type="Proteomes" id="UP000036867"/>
    </source>
</evidence>
<feature type="transmembrane region" description="Helical" evidence="1">
    <location>
        <begin position="80"/>
        <end position="107"/>
    </location>
</feature>
<feature type="transmembrane region" description="Helical" evidence="1">
    <location>
        <begin position="12"/>
        <end position="32"/>
    </location>
</feature>
<dbReference type="PATRIC" id="fig|263475.3.peg.1341"/>
<gene>
    <name evidence="2" type="ORF">AMD00_04670</name>
</gene>
<dbReference type="OrthoDB" id="1100174at2"/>
<dbReference type="Proteomes" id="UP000036867">
    <property type="component" value="Unassembled WGS sequence"/>
</dbReference>
<dbReference type="EMBL" id="LILB01000001">
    <property type="protein sequence ID" value="KOO51744.1"/>
    <property type="molecule type" value="Genomic_DNA"/>
</dbReference>
<dbReference type="AlphaFoldDB" id="A0A0M0LL30"/>